<evidence type="ECO:0000313" key="4">
    <source>
        <dbReference type="EMBL" id="KAK9703433.1"/>
    </source>
</evidence>
<keyword evidence="3" id="KW-0812">Transmembrane</keyword>
<keyword evidence="3" id="KW-0472">Membrane</keyword>
<organism evidence="4 5">
    <name type="scientific">Basidiobolus ranarum</name>
    <dbReference type="NCBI Taxonomy" id="34480"/>
    <lineage>
        <taxon>Eukaryota</taxon>
        <taxon>Fungi</taxon>
        <taxon>Fungi incertae sedis</taxon>
        <taxon>Zoopagomycota</taxon>
        <taxon>Entomophthoromycotina</taxon>
        <taxon>Basidiobolomycetes</taxon>
        <taxon>Basidiobolales</taxon>
        <taxon>Basidiobolaceae</taxon>
        <taxon>Basidiobolus</taxon>
    </lineage>
</organism>
<protein>
    <submittedName>
        <fullName evidence="4">Uncharacterized protein</fullName>
    </submittedName>
</protein>
<name>A0ABR2VVF4_9FUNG</name>
<dbReference type="EMBL" id="JASJQH010007637">
    <property type="protein sequence ID" value="KAK9703433.1"/>
    <property type="molecule type" value="Genomic_DNA"/>
</dbReference>
<proteinExistence type="predicted"/>
<gene>
    <name evidence="4" type="ORF">K7432_010738</name>
</gene>
<evidence type="ECO:0000313" key="5">
    <source>
        <dbReference type="Proteomes" id="UP001479436"/>
    </source>
</evidence>
<keyword evidence="1" id="KW-0175">Coiled coil</keyword>
<dbReference type="Proteomes" id="UP001479436">
    <property type="component" value="Unassembled WGS sequence"/>
</dbReference>
<feature type="compositionally biased region" description="Low complexity" evidence="2">
    <location>
        <begin position="173"/>
        <end position="194"/>
    </location>
</feature>
<feature type="compositionally biased region" description="Polar residues" evidence="2">
    <location>
        <begin position="155"/>
        <end position="170"/>
    </location>
</feature>
<comment type="caution">
    <text evidence="4">The sequence shown here is derived from an EMBL/GenBank/DDBJ whole genome shotgun (WGS) entry which is preliminary data.</text>
</comment>
<feature type="region of interest" description="Disordered" evidence="2">
    <location>
        <begin position="131"/>
        <end position="217"/>
    </location>
</feature>
<sequence>MPVPTYFIYGCGIVIGAVVYGVIALASQHPFFIPEHNVYEELERIQMETQERDVPGSEKEPSLTEEEYQRLLSKKEDIQTEFSYLKAMEQENSKKKLLLQEEQELLADLEIQLQRRKEQVVMSLENTHFPYFSSVSNDESEDDFYLSERNEPEVSPNSSRYSDQPSTVKHPSSPEVSLKSESSSAVSTSSNAPLGNSIPHLVRRGSTASENTTLSEASFSSWNEAMLSSSQISDDIADSLTLLSFDETDIEGRPS</sequence>
<keyword evidence="3" id="KW-1133">Transmembrane helix</keyword>
<feature type="compositionally biased region" description="Polar residues" evidence="2">
    <location>
        <begin position="206"/>
        <end position="217"/>
    </location>
</feature>
<keyword evidence="5" id="KW-1185">Reference proteome</keyword>
<feature type="coiled-coil region" evidence="1">
    <location>
        <begin position="85"/>
        <end position="119"/>
    </location>
</feature>
<evidence type="ECO:0000256" key="2">
    <source>
        <dbReference type="SAM" id="MobiDB-lite"/>
    </source>
</evidence>
<reference evidence="4 5" key="1">
    <citation type="submission" date="2023-04" db="EMBL/GenBank/DDBJ databases">
        <title>Genome of Basidiobolus ranarum AG-B5.</title>
        <authorList>
            <person name="Stajich J.E."/>
            <person name="Carter-House D."/>
            <person name="Gryganskyi A."/>
        </authorList>
    </citation>
    <scope>NUCLEOTIDE SEQUENCE [LARGE SCALE GENOMIC DNA]</scope>
    <source>
        <strain evidence="4 5">AG-B5</strain>
    </source>
</reference>
<evidence type="ECO:0000256" key="1">
    <source>
        <dbReference type="SAM" id="Coils"/>
    </source>
</evidence>
<feature type="transmembrane region" description="Helical" evidence="3">
    <location>
        <begin position="6"/>
        <end position="26"/>
    </location>
</feature>
<evidence type="ECO:0000256" key="3">
    <source>
        <dbReference type="SAM" id="Phobius"/>
    </source>
</evidence>
<accession>A0ABR2VVF4</accession>